<keyword evidence="2" id="KW-0802">TPR repeat</keyword>
<reference evidence="3 6" key="2">
    <citation type="submission" date="2020-08" db="EMBL/GenBank/DDBJ databases">
        <title>Genomic Encyclopedia of Type Strains, Phase IV (KMG-IV): sequencing the most valuable type-strain genomes for metagenomic binning, comparative biology and taxonomic classification.</title>
        <authorList>
            <person name="Goeker M."/>
        </authorList>
    </citation>
    <scope>NUCLEOTIDE SEQUENCE [LARGE SCALE GENOMIC DNA]</scope>
    <source>
        <strain evidence="3 6">DSM 11525</strain>
    </source>
</reference>
<sequence>MSEHSIRQLLDFARRSVAEGDWRSVTSRCITVLKSDPQQAEAHTLLGLAALEGGKPEIAVRAFKTALREDASFAEARVYLARILAANGQFAAAESEAAQCVEKISGNPVLLDTLATLYSRIGRQQKALLLYQQAHKLAPKNVGILANMAAVQIFLGDSAEAATALKRGLQLAPDHYRSHWLLAKCHRSEERAAIQAQLNALLSLTQAGTPQALPYLHYAAGKLCEDLADWSAAWEHYQSGATAQRQRLHYSNEQEQEVFAAVREYLGAQWYRESGKNAGTESKNEEVPIFIVGLPRSGSTLVEQILGCHSQVQALGELLQWPLAVKHHSGNRDVALHSPDSIRASAKKPPVALGQLYQKNIAHLRNDRRFFTDKLPGNFLYLSLIARALPRARFVHVTRDPMDAGFAIYKQLFADAYPWSYDLEELGSYYVEYQKLMQDWQDLLGDRIYTVNYETLVADPQGATRALLDWLELPFESACLKFYQTQTVAATASASQVREPIHQRSSGRWQKFAAQLQPYRTVLESAGILPPG</sequence>
<evidence type="ECO:0000313" key="5">
    <source>
        <dbReference type="Proteomes" id="UP000464675"/>
    </source>
</evidence>
<dbReference type="Pfam" id="PF13432">
    <property type="entry name" value="TPR_16"/>
    <property type="match status" value="1"/>
</dbReference>
<dbReference type="InterPro" id="IPR011990">
    <property type="entry name" value="TPR-like_helical_dom_sf"/>
</dbReference>
<protein>
    <submittedName>
        <fullName evidence="3">Tetratricopeptide (TPR) repeat protein</fullName>
    </submittedName>
    <submittedName>
        <fullName evidence="4">Tetratricopeptide repeat protein</fullName>
    </submittedName>
</protein>
<evidence type="ECO:0000313" key="3">
    <source>
        <dbReference type="EMBL" id="MBB5211722.1"/>
    </source>
</evidence>
<dbReference type="OrthoDB" id="9815894at2"/>
<dbReference type="Gene3D" id="3.40.50.300">
    <property type="entry name" value="P-loop containing nucleotide triphosphate hydrolases"/>
    <property type="match status" value="1"/>
</dbReference>
<dbReference type="InterPro" id="IPR019734">
    <property type="entry name" value="TPR_rpt"/>
</dbReference>
<gene>
    <name evidence="4" type="ORF">GTQ55_00205</name>
    <name evidence="3" type="ORF">HNQ53_001940</name>
</gene>
<dbReference type="AlphaFoldDB" id="A0A6P1T8D4"/>
<evidence type="ECO:0000313" key="4">
    <source>
        <dbReference type="EMBL" id="QHQ37549.1"/>
    </source>
</evidence>
<evidence type="ECO:0000256" key="1">
    <source>
        <dbReference type="ARBA" id="ARBA00022679"/>
    </source>
</evidence>
<evidence type="ECO:0000313" key="6">
    <source>
        <dbReference type="Proteomes" id="UP000563601"/>
    </source>
</evidence>
<dbReference type="PANTHER" id="PTHR12788">
    <property type="entry name" value="PROTEIN-TYROSINE SULFOTRANSFERASE 2"/>
    <property type="match status" value="1"/>
</dbReference>
<dbReference type="GO" id="GO:0008476">
    <property type="term" value="F:protein-tyrosine sulfotransferase activity"/>
    <property type="evidence" value="ECO:0007669"/>
    <property type="project" value="InterPro"/>
</dbReference>
<feature type="repeat" description="TPR" evidence="2">
    <location>
        <begin position="108"/>
        <end position="141"/>
    </location>
</feature>
<accession>A0A6P1T8D4</accession>
<dbReference type="EMBL" id="JACHHR010000002">
    <property type="protein sequence ID" value="MBB5211722.1"/>
    <property type="molecule type" value="Genomic_DNA"/>
</dbReference>
<dbReference type="Pfam" id="PF13469">
    <property type="entry name" value="Sulfotransfer_3"/>
    <property type="match status" value="1"/>
</dbReference>
<dbReference type="PANTHER" id="PTHR12788:SF10">
    <property type="entry name" value="PROTEIN-TYROSINE SULFOTRANSFERASE"/>
    <property type="match status" value="1"/>
</dbReference>
<dbReference type="EMBL" id="CP047491">
    <property type="protein sequence ID" value="QHQ37549.1"/>
    <property type="molecule type" value="Genomic_DNA"/>
</dbReference>
<dbReference type="Proteomes" id="UP000464675">
    <property type="component" value="Chromosome"/>
</dbReference>
<organism evidence="3 6">
    <name type="scientific">Microbulbifer hydrolyticus</name>
    <dbReference type="NCBI Taxonomy" id="48074"/>
    <lineage>
        <taxon>Bacteria</taxon>
        <taxon>Pseudomonadati</taxon>
        <taxon>Pseudomonadota</taxon>
        <taxon>Gammaproteobacteria</taxon>
        <taxon>Cellvibrionales</taxon>
        <taxon>Microbulbiferaceae</taxon>
        <taxon>Microbulbifer</taxon>
    </lineage>
</organism>
<keyword evidence="5" id="KW-1185">Reference proteome</keyword>
<dbReference type="SUPFAM" id="SSF48452">
    <property type="entry name" value="TPR-like"/>
    <property type="match status" value="1"/>
</dbReference>
<dbReference type="InterPro" id="IPR026634">
    <property type="entry name" value="TPST-like"/>
</dbReference>
<dbReference type="SMART" id="SM00028">
    <property type="entry name" value="TPR"/>
    <property type="match status" value="4"/>
</dbReference>
<proteinExistence type="predicted"/>
<dbReference type="Pfam" id="PF14559">
    <property type="entry name" value="TPR_19"/>
    <property type="match status" value="1"/>
</dbReference>
<dbReference type="RefSeq" id="WP_161856888.1">
    <property type="nucleotide sequence ID" value="NZ_CP047491.1"/>
</dbReference>
<reference evidence="4 5" key="1">
    <citation type="submission" date="2020-01" db="EMBL/GenBank/DDBJ databases">
        <title>The possibility of degradation of plastic by Microbulbifer hydrolyticus IRE-31.</title>
        <authorList>
            <person name="Liu L."/>
        </authorList>
    </citation>
    <scope>NUCLEOTIDE SEQUENCE [LARGE SCALE GENOMIC DNA]</scope>
    <source>
        <strain evidence="4 5">IRE-31</strain>
    </source>
</reference>
<keyword evidence="1" id="KW-0808">Transferase</keyword>
<dbReference type="Gene3D" id="1.25.40.10">
    <property type="entry name" value="Tetratricopeptide repeat domain"/>
    <property type="match status" value="1"/>
</dbReference>
<dbReference type="InterPro" id="IPR027417">
    <property type="entry name" value="P-loop_NTPase"/>
</dbReference>
<evidence type="ECO:0000256" key="2">
    <source>
        <dbReference type="PROSITE-ProRule" id="PRU00339"/>
    </source>
</evidence>
<dbReference type="PROSITE" id="PS50005">
    <property type="entry name" value="TPR"/>
    <property type="match status" value="1"/>
</dbReference>
<dbReference type="Proteomes" id="UP000563601">
    <property type="component" value="Unassembled WGS sequence"/>
</dbReference>
<dbReference type="SUPFAM" id="SSF52540">
    <property type="entry name" value="P-loop containing nucleoside triphosphate hydrolases"/>
    <property type="match status" value="1"/>
</dbReference>
<name>A0A6P1T8D4_9GAMM</name>